<dbReference type="GO" id="GO:0003676">
    <property type="term" value="F:nucleic acid binding"/>
    <property type="evidence" value="ECO:0007669"/>
    <property type="project" value="InterPro"/>
</dbReference>
<accession>A0A1B6EKM3</accession>
<protein>
    <recommendedName>
        <fullName evidence="4">Exonuclease domain-containing protein</fullName>
    </recommendedName>
</protein>
<dbReference type="InterPro" id="IPR012337">
    <property type="entry name" value="RNaseH-like_sf"/>
</dbReference>
<dbReference type="Gene3D" id="3.30.420.10">
    <property type="entry name" value="Ribonuclease H-like superfamily/Ribonuclease H"/>
    <property type="match status" value="1"/>
</dbReference>
<dbReference type="GO" id="GO:0000175">
    <property type="term" value="F:3'-5'-RNA exonuclease activity"/>
    <property type="evidence" value="ECO:0007669"/>
    <property type="project" value="InterPro"/>
</dbReference>
<keyword evidence="1" id="KW-0540">Nuclease</keyword>
<gene>
    <name evidence="5" type="ORF">g.13632</name>
</gene>
<dbReference type="SMART" id="SM00479">
    <property type="entry name" value="EXOIII"/>
    <property type="match status" value="1"/>
</dbReference>
<evidence type="ECO:0000256" key="3">
    <source>
        <dbReference type="ARBA" id="ARBA00022839"/>
    </source>
</evidence>
<proteinExistence type="predicted"/>
<dbReference type="AlphaFoldDB" id="A0A1B6EKM3"/>
<dbReference type="CDD" id="cd06133">
    <property type="entry name" value="ERI-1_3'hExo_like"/>
    <property type="match status" value="1"/>
</dbReference>
<evidence type="ECO:0000256" key="1">
    <source>
        <dbReference type="ARBA" id="ARBA00022722"/>
    </source>
</evidence>
<keyword evidence="3" id="KW-0269">Exonuclease</keyword>
<evidence type="ECO:0000259" key="4">
    <source>
        <dbReference type="SMART" id="SM00479"/>
    </source>
</evidence>
<dbReference type="InterPro" id="IPR036397">
    <property type="entry name" value="RNaseH_sf"/>
</dbReference>
<reference evidence="5" key="1">
    <citation type="submission" date="2015-11" db="EMBL/GenBank/DDBJ databases">
        <title>De novo transcriptome assembly of four potential Pierce s Disease insect vectors from Arizona vineyards.</title>
        <authorList>
            <person name="Tassone E.E."/>
        </authorList>
    </citation>
    <scope>NUCLEOTIDE SEQUENCE</scope>
</reference>
<name>A0A1B6EKM3_9HEMI</name>
<feature type="domain" description="Exonuclease" evidence="4">
    <location>
        <begin position="32"/>
        <end position="216"/>
    </location>
</feature>
<dbReference type="Pfam" id="PF00929">
    <property type="entry name" value="RNase_T"/>
    <property type="match status" value="1"/>
</dbReference>
<dbReference type="InterPro" id="IPR013520">
    <property type="entry name" value="Ribonucl_H"/>
</dbReference>
<dbReference type="SUPFAM" id="SSF53098">
    <property type="entry name" value="Ribonuclease H-like"/>
    <property type="match status" value="1"/>
</dbReference>
<dbReference type="InterPro" id="IPR051274">
    <property type="entry name" value="3-5_Exoribonuclease"/>
</dbReference>
<dbReference type="PANTHER" id="PTHR23044">
    <property type="entry name" value="3'-5' EXONUCLEASE ERI1-RELATED"/>
    <property type="match status" value="1"/>
</dbReference>
<dbReference type="EMBL" id="GECZ01031292">
    <property type="protein sequence ID" value="JAS38477.1"/>
    <property type="molecule type" value="Transcribed_RNA"/>
</dbReference>
<evidence type="ECO:0000256" key="2">
    <source>
        <dbReference type="ARBA" id="ARBA00022801"/>
    </source>
</evidence>
<dbReference type="PANTHER" id="PTHR23044:SF61">
    <property type="entry name" value="3'-5' EXORIBONUCLEASE 1-RELATED"/>
    <property type="match status" value="1"/>
</dbReference>
<evidence type="ECO:0000313" key="5">
    <source>
        <dbReference type="EMBL" id="JAS38477.1"/>
    </source>
</evidence>
<keyword evidence="2" id="KW-0378">Hydrolase</keyword>
<sequence>MKVRNFSSLMWRNSFNVHNKSLKKPKLNMYDHYLILDFECTCEKNTKINNQEIIEFPCIWVDSNLNVLSTFHRYVKPLHNPILTSFCTELTGITQDMVEKEDTFDIVLLSFIKWYENVQKSINKESKMIFVTCGNWDLKIMLPDQCKLSGIPVPAFMTQWLNLKNVFMESTGYYPKSLNDMCQQLGLGFIGRAHSGIDDCRNNLEIMRALKSKSSMPNLKSL</sequence>
<organism evidence="5">
    <name type="scientific">Cuerna arida</name>
    <dbReference type="NCBI Taxonomy" id="1464854"/>
    <lineage>
        <taxon>Eukaryota</taxon>
        <taxon>Metazoa</taxon>
        <taxon>Ecdysozoa</taxon>
        <taxon>Arthropoda</taxon>
        <taxon>Hexapoda</taxon>
        <taxon>Insecta</taxon>
        <taxon>Pterygota</taxon>
        <taxon>Neoptera</taxon>
        <taxon>Paraneoptera</taxon>
        <taxon>Hemiptera</taxon>
        <taxon>Auchenorrhyncha</taxon>
        <taxon>Membracoidea</taxon>
        <taxon>Cicadellidae</taxon>
        <taxon>Cicadellinae</taxon>
        <taxon>Proconiini</taxon>
        <taxon>Cuerna</taxon>
    </lineage>
</organism>
<dbReference type="InterPro" id="IPR047201">
    <property type="entry name" value="ERI-1_3'hExo-like"/>
</dbReference>